<dbReference type="Proteomes" id="UP001595699">
    <property type="component" value="Unassembled WGS sequence"/>
</dbReference>
<evidence type="ECO:0000256" key="4">
    <source>
        <dbReference type="PROSITE-ProRule" id="PRU00335"/>
    </source>
</evidence>
<dbReference type="RefSeq" id="WP_205113866.1">
    <property type="nucleotide sequence ID" value="NZ_JAFBCM010000001.1"/>
</dbReference>
<reference evidence="7" key="1">
    <citation type="journal article" date="2019" name="Int. J. Syst. Evol. Microbiol.">
        <title>The Global Catalogue of Microorganisms (GCM) 10K type strain sequencing project: providing services to taxonomists for standard genome sequencing and annotation.</title>
        <authorList>
            <consortium name="The Broad Institute Genomics Platform"/>
            <consortium name="The Broad Institute Genome Sequencing Center for Infectious Disease"/>
            <person name="Wu L."/>
            <person name="Ma J."/>
        </authorList>
    </citation>
    <scope>NUCLEOTIDE SEQUENCE [LARGE SCALE GENOMIC DNA]</scope>
    <source>
        <strain evidence="7">CGMCC 4.7241</strain>
    </source>
</reference>
<keyword evidence="3" id="KW-0804">Transcription</keyword>
<dbReference type="Gene3D" id="1.10.357.10">
    <property type="entry name" value="Tetracycline Repressor, domain 2"/>
    <property type="match status" value="1"/>
</dbReference>
<keyword evidence="1" id="KW-0805">Transcription regulation</keyword>
<dbReference type="InterPro" id="IPR036271">
    <property type="entry name" value="Tet_transcr_reg_TetR-rel_C_sf"/>
</dbReference>
<evidence type="ECO:0000313" key="6">
    <source>
        <dbReference type="EMBL" id="MFC3761458.1"/>
    </source>
</evidence>
<dbReference type="PANTHER" id="PTHR30055">
    <property type="entry name" value="HTH-TYPE TRANSCRIPTIONAL REGULATOR RUTR"/>
    <property type="match status" value="1"/>
</dbReference>
<dbReference type="PANTHER" id="PTHR30055:SF234">
    <property type="entry name" value="HTH-TYPE TRANSCRIPTIONAL REGULATOR BETI"/>
    <property type="match status" value="1"/>
</dbReference>
<sequence>MSETVKRYRSTVREEAARRTRALIREAAVRLFVSQGIAGTTMKQIAASAGVAERTVYTVFPTKADLFKEALDVATVGDEDPVAVADRPEFTQLLSERDPVVAVRQHVDYGVELLERAGDLLMTAAESAGADPAMRAIVEAGATAMSANMGTLAAAWSRNGLLRPDLSAAEAGAVLFTLSSVQVHQLLRRRQGWSVEQYREWMVDTLLRTVVAA</sequence>
<name>A0ABV7Y8N1_9ACTN</name>
<proteinExistence type="predicted"/>
<dbReference type="EMBL" id="JBHRZH010000009">
    <property type="protein sequence ID" value="MFC3761458.1"/>
    <property type="molecule type" value="Genomic_DNA"/>
</dbReference>
<gene>
    <name evidence="6" type="ORF">ACFOUW_11465</name>
</gene>
<dbReference type="InterPro" id="IPR050109">
    <property type="entry name" value="HTH-type_TetR-like_transc_reg"/>
</dbReference>
<evidence type="ECO:0000259" key="5">
    <source>
        <dbReference type="PROSITE" id="PS50977"/>
    </source>
</evidence>
<dbReference type="Pfam" id="PF00440">
    <property type="entry name" value="TetR_N"/>
    <property type="match status" value="1"/>
</dbReference>
<evidence type="ECO:0000256" key="2">
    <source>
        <dbReference type="ARBA" id="ARBA00023125"/>
    </source>
</evidence>
<keyword evidence="2 4" id="KW-0238">DNA-binding</keyword>
<keyword evidence="7" id="KW-1185">Reference proteome</keyword>
<dbReference type="PRINTS" id="PR00455">
    <property type="entry name" value="HTHTETR"/>
</dbReference>
<evidence type="ECO:0000256" key="1">
    <source>
        <dbReference type="ARBA" id="ARBA00023015"/>
    </source>
</evidence>
<dbReference type="SUPFAM" id="SSF46689">
    <property type="entry name" value="Homeodomain-like"/>
    <property type="match status" value="1"/>
</dbReference>
<evidence type="ECO:0000256" key="3">
    <source>
        <dbReference type="ARBA" id="ARBA00023163"/>
    </source>
</evidence>
<dbReference type="InterPro" id="IPR009057">
    <property type="entry name" value="Homeodomain-like_sf"/>
</dbReference>
<dbReference type="SUPFAM" id="SSF48498">
    <property type="entry name" value="Tetracyclin repressor-like, C-terminal domain"/>
    <property type="match status" value="1"/>
</dbReference>
<comment type="caution">
    <text evidence="6">The sequence shown here is derived from an EMBL/GenBank/DDBJ whole genome shotgun (WGS) entry which is preliminary data.</text>
</comment>
<feature type="domain" description="HTH tetR-type" evidence="5">
    <location>
        <begin position="18"/>
        <end position="78"/>
    </location>
</feature>
<evidence type="ECO:0000313" key="7">
    <source>
        <dbReference type="Proteomes" id="UP001595699"/>
    </source>
</evidence>
<dbReference type="InterPro" id="IPR001647">
    <property type="entry name" value="HTH_TetR"/>
</dbReference>
<dbReference type="PROSITE" id="PS50977">
    <property type="entry name" value="HTH_TETR_2"/>
    <property type="match status" value="1"/>
</dbReference>
<feature type="DNA-binding region" description="H-T-H motif" evidence="4">
    <location>
        <begin position="41"/>
        <end position="60"/>
    </location>
</feature>
<accession>A0ABV7Y8N1</accession>
<organism evidence="6 7">
    <name type="scientific">Tenggerimyces flavus</name>
    <dbReference type="NCBI Taxonomy" id="1708749"/>
    <lineage>
        <taxon>Bacteria</taxon>
        <taxon>Bacillati</taxon>
        <taxon>Actinomycetota</taxon>
        <taxon>Actinomycetes</taxon>
        <taxon>Propionibacteriales</taxon>
        <taxon>Nocardioidaceae</taxon>
        <taxon>Tenggerimyces</taxon>
    </lineage>
</organism>
<protein>
    <submittedName>
        <fullName evidence="6">TetR/AcrR family transcriptional regulator</fullName>
    </submittedName>
</protein>